<sequence>MRNKIDDAVDIKDVRSFLRNHPDFFDNNSDILETMVIHHKTDGAISIVERHLQKLQEKNKLLNEKLNHLIENADQNQKIFESVMTLTLKMLSAHDLKSFLDILSVSFKNDFKLEFYSLILFDEDISVDHPIVVSTSQIELEEKIPRLVSLKEPIGGQFSSEDFHALFNHSDQINNSVAICKIGSEIPLGFLAIGSSDHTVYHESDSRYFLSHLSNLISQSLVKFNKNVF</sequence>
<dbReference type="PANTHER" id="PTHR38765">
    <property type="entry name" value="DUF484 DOMAIN-CONTAINING PROTEIN"/>
    <property type="match status" value="1"/>
</dbReference>
<name>A0A520LNI3_9GAMM</name>
<dbReference type="InterPro" id="IPR007435">
    <property type="entry name" value="DUF484"/>
</dbReference>
<accession>A0A520LNI3</accession>
<protein>
    <submittedName>
        <fullName evidence="2">DUF484 family protein</fullName>
    </submittedName>
</protein>
<dbReference type="PANTHER" id="PTHR38765:SF1">
    <property type="entry name" value="DUF484 DOMAIN-CONTAINING PROTEIN"/>
    <property type="match status" value="1"/>
</dbReference>
<keyword evidence="1" id="KW-0175">Coiled coil</keyword>
<proteinExistence type="predicted"/>
<evidence type="ECO:0000313" key="2">
    <source>
        <dbReference type="EMBL" id="RZO07287.1"/>
    </source>
</evidence>
<gene>
    <name evidence="2" type="ORF">EVB02_01815</name>
</gene>
<dbReference type="Gene3D" id="3.30.450.40">
    <property type="match status" value="1"/>
</dbReference>
<dbReference type="EMBL" id="SHBO01000014">
    <property type="protein sequence ID" value="RZO07287.1"/>
    <property type="molecule type" value="Genomic_DNA"/>
</dbReference>
<dbReference type="InterPro" id="IPR029016">
    <property type="entry name" value="GAF-like_dom_sf"/>
</dbReference>
<feature type="coiled-coil region" evidence="1">
    <location>
        <begin position="45"/>
        <end position="72"/>
    </location>
</feature>
<evidence type="ECO:0000256" key="1">
    <source>
        <dbReference type="SAM" id="Coils"/>
    </source>
</evidence>
<organism evidence="2 3">
    <name type="scientific">SAR92 clade bacterium</name>
    <dbReference type="NCBI Taxonomy" id="2315479"/>
    <lineage>
        <taxon>Bacteria</taxon>
        <taxon>Pseudomonadati</taxon>
        <taxon>Pseudomonadota</taxon>
        <taxon>Gammaproteobacteria</taxon>
        <taxon>Cellvibrionales</taxon>
        <taxon>Porticoccaceae</taxon>
        <taxon>SAR92 clade</taxon>
    </lineage>
</organism>
<evidence type="ECO:0000313" key="3">
    <source>
        <dbReference type="Proteomes" id="UP000318148"/>
    </source>
</evidence>
<reference evidence="2 3" key="1">
    <citation type="submission" date="2019-02" db="EMBL/GenBank/DDBJ databases">
        <title>Prokaryotic population dynamics and viral predation in marine succession experiment using metagenomics: the confinement effect.</title>
        <authorList>
            <person name="Haro-Moreno J.M."/>
            <person name="Rodriguez-Valera F."/>
            <person name="Lopez-Perez M."/>
        </authorList>
    </citation>
    <scope>NUCLEOTIDE SEQUENCE [LARGE SCALE GENOMIC DNA]</scope>
    <source>
        <strain evidence="2">MED-G169</strain>
    </source>
</reference>
<dbReference type="Pfam" id="PF04340">
    <property type="entry name" value="DUF484"/>
    <property type="match status" value="1"/>
</dbReference>
<comment type="caution">
    <text evidence="2">The sequence shown here is derived from an EMBL/GenBank/DDBJ whole genome shotgun (WGS) entry which is preliminary data.</text>
</comment>
<dbReference type="AlphaFoldDB" id="A0A520LNI3"/>
<dbReference type="Proteomes" id="UP000318148">
    <property type="component" value="Unassembled WGS sequence"/>
</dbReference>